<name>A0A1W6MZ31_9HYPH</name>
<reference evidence="3 4" key="1">
    <citation type="submission" date="2017-02" db="EMBL/GenBank/DDBJ databases">
        <authorList>
            <person name="Peterson S.W."/>
        </authorList>
    </citation>
    <scope>NUCLEOTIDE SEQUENCE [LARGE SCALE GENOMIC DNA]</scope>
    <source>
        <strain evidence="3 4">S285</strain>
    </source>
</reference>
<feature type="signal peptide" evidence="1">
    <location>
        <begin position="1"/>
        <end position="25"/>
    </location>
</feature>
<feature type="domain" description="EfeO-type cupredoxin-like" evidence="2">
    <location>
        <begin position="11"/>
        <end position="104"/>
    </location>
</feature>
<dbReference type="Proteomes" id="UP000193978">
    <property type="component" value="Chromosome"/>
</dbReference>
<dbReference type="InterPro" id="IPR008972">
    <property type="entry name" value="Cupredoxin"/>
</dbReference>
<dbReference type="InterPro" id="IPR052721">
    <property type="entry name" value="ET_Amicyanin"/>
</dbReference>
<dbReference type="Gene3D" id="2.60.40.420">
    <property type="entry name" value="Cupredoxins - blue copper proteins"/>
    <property type="match status" value="1"/>
</dbReference>
<dbReference type="PANTHER" id="PTHR36507:SF1">
    <property type="entry name" value="BLL1555 PROTEIN"/>
    <property type="match status" value="1"/>
</dbReference>
<evidence type="ECO:0000259" key="2">
    <source>
        <dbReference type="Pfam" id="PF13473"/>
    </source>
</evidence>
<proteinExistence type="predicted"/>
<dbReference type="STRING" id="655015.B1812_19120"/>
<dbReference type="Pfam" id="PF13473">
    <property type="entry name" value="Cupredoxin_1"/>
    <property type="match status" value="1"/>
</dbReference>
<evidence type="ECO:0000313" key="4">
    <source>
        <dbReference type="Proteomes" id="UP000193978"/>
    </source>
</evidence>
<organism evidence="3 4">
    <name type="scientific">Methylocystis bryophila</name>
    <dbReference type="NCBI Taxonomy" id="655015"/>
    <lineage>
        <taxon>Bacteria</taxon>
        <taxon>Pseudomonadati</taxon>
        <taxon>Pseudomonadota</taxon>
        <taxon>Alphaproteobacteria</taxon>
        <taxon>Hyphomicrobiales</taxon>
        <taxon>Methylocystaceae</taxon>
        <taxon>Methylocystis</taxon>
    </lineage>
</organism>
<dbReference type="OrthoDB" id="9796416at2"/>
<gene>
    <name evidence="3" type="ORF">B1812_19120</name>
</gene>
<dbReference type="SUPFAM" id="SSF49503">
    <property type="entry name" value="Cupredoxins"/>
    <property type="match status" value="1"/>
</dbReference>
<dbReference type="RefSeq" id="WP_085772981.1">
    <property type="nucleotide sequence ID" value="NZ_AP027149.1"/>
</dbReference>
<accession>A0A1W6MZ31</accession>
<evidence type="ECO:0000313" key="3">
    <source>
        <dbReference type="EMBL" id="ARN82844.1"/>
    </source>
</evidence>
<keyword evidence="1" id="KW-0732">Signal</keyword>
<keyword evidence="4" id="KW-1185">Reference proteome</keyword>
<dbReference type="KEGG" id="mbry:B1812_19120"/>
<feature type="chain" id="PRO_5012009446" description="EfeO-type cupredoxin-like domain-containing protein" evidence="1">
    <location>
        <begin position="26"/>
        <end position="108"/>
    </location>
</feature>
<dbReference type="InterPro" id="IPR028096">
    <property type="entry name" value="EfeO_Cupredoxin"/>
</dbReference>
<dbReference type="EMBL" id="CP019948">
    <property type="protein sequence ID" value="ARN82844.1"/>
    <property type="molecule type" value="Genomic_DNA"/>
</dbReference>
<protein>
    <recommendedName>
        <fullName evidence="2">EfeO-type cupredoxin-like domain-containing protein</fullName>
    </recommendedName>
</protein>
<sequence length="108" mass="11737">MTRFALQLLYLVSALTLLAAGAAKAEETTIAIDNFAFTPAVTTVKAGTSVRFVNHDDIPHNVVLADGNARSRALDTDDSYVHLFDKPGKFVYFCGLHPQMKGEIQVTP</sequence>
<dbReference type="AlphaFoldDB" id="A0A1W6MZ31"/>
<dbReference type="PANTHER" id="PTHR36507">
    <property type="entry name" value="BLL1555 PROTEIN"/>
    <property type="match status" value="1"/>
</dbReference>
<evidence type="ECO:0000256" key="1">
    <source>
        <dbReference type="SAM" id="SignalP"/>
    </source>
</evidence>